<name>A0AAX4P9E0_9CHLO</name>
<dbReference type="InterPro" id="IPR023174">
    <property type="entry name" value="PDEase_CS"/>
</dbReference>
<keyword evidence="8" id="KW-0812">Transmembrane</keyword>
<sequence length="909" mass="103468">MSSGRHTIDFSSLSLKELDRRDSEDLSRNSGMRSSRDRSSSFKDSKTRRSSFFGKGRMSSFFFGQDESDSFYFDKSASEVEKNIKRAPWYRSLSKWDKNQLGMILEKVEDSEQVEIQELIDVDINPYLLQFSSFSTEMDFREKSFYKYRGEARLQNALTCFFDILALVYDIVLINEECNDEAFKIGLYFGLHFVLVFCPNVVVILKPQILSWAGESYKGLMDGAFIGSSLAISGILKVVMLSCLNDLKDVYHYILIYLVYYIIAKSTAFQILFQSFLFAVGCLVVSQVFLLALKDNLFSDCNPIAIVMAIGVVLLYSMGCYTKEKLARTMYLVDNAKRMQLLKIKDHFKRMKSHMKTRSKKATEKFEVDFRSPIEKSLGILKTLRQTDEGQRIQEELEFVITTLKKSTNTSWTPELLASAQQVNMTGETYKNAVAGWLQTYKKDHVKDVVGRAKSASVSSLRPPDLASLKKFTPAGAGIKTIKEEDDEEKKGDGKEAKGKKGEGGKKSPAAGVKVEPAVKEDSEDEVKLKDLVKKDPMLEWLEEPEQITEFFGLPNPSRPETLKKLEAVFKPYTTVGKFLNQQLGNWNLDIFRLKELSKDRPLFCMIEYTFRELGLDMMFNIKRETLIAFADMVDRGYKANPYHNATHAADVLHNMFCLLKGPPLCDFLSDLEILACLYAAIIHDLGHPGVNNALMISTSTMQACLYHDKSVLENFHLAAGFACTRGQCGILDGLASEDFSKLRSLVIELVLATDMGNHFDLISRFNSTYDDREDFEGTPSDRFALDFEDQADKELILKIAMKVCDIAHSTKDETLHVKWSSSMQKEFFEQGDKERHLGLPIGPLMNRDQTKEQLAHSQSGFLEFVCQPLYDAWCKFAPEYEFIIQNLEANKRMWTEMEEKEKGTGDKA</sequence>
<dbReference type="Proteomes" id="UP001472866">
    <property type="component" value="Chromosome 06"/>
</dbReference>
<evidence type="ECO:0000256" key="7">
    <source>
        <dbReference type="SAM" id="MobiDB-lite"/>
    </source>
</evidence>
<feature type="transmembrane region" description="Helical" evidence="8">
    <location>
        <begin position="250"/>
        <end position="268"/>
    </location>
</feature>
<evidence type="ECO:0000256" key="4">
    <source>
        <dbReference type="PIRSR" id="PIRSR623088-2"/>
    </source>
</evidence>
<organism evidence="10 11">
    <name type="scientific">Chloropicon roscoffensis</name>
    <dbReference type="NCBI Taxonomy" id="1461544"/>
    <lineage>
        <taxon>Eukaryota</taxon>
        <taxon>Viridiplantae</taxon>
        <taxon>Chlorophyta</taxon>
        <taxon>Chloropicophyceae</taxon>
        <taxon>Chloropicales</taxon>
        <taxon>Chloropicaceae</taxon>
        <taxon>Chloropicon</taxon>
    </lineage>
</organism>
<evidence type="ECO:0000259" key="9">
    <source>
        <dbReference type="PROSITE" id="PS51845"/>
    </source>
</evidence>
<feature type="binding site" evidence="5">
    <location>
        <position position="685"/>
    </location>
    <ligand>
        <name>Zn(2+)</name>
        <dbReference type="ChEBI" id="CHEBI:29105"/>
        <label>2</label>
    </ligand>
</feature>
<feature type="domain" description="PDEase" evidence="9">
    <location>
        <begin position="558"/>
        <end position="902"/>
    </location>
</feature>
<dbReference type="AlphaFoldDB" id="A0AAX4P9E0"/>
<dbReference type="Pfam" id="PF00233">
    <property type="entry name" value="PDEase_I"/>
    <property type="match status" value="1"/>
</dbReference>
<feature type="binding site" evidence="4">
    <location>
        <begin position="644"/>
        <end position="648"/>
    </location>
    <ligand>
        <name>AMP</name>
        <dbReference type="ChEBI" id="CHEBI:456215"/>
    </ligand>
</feature>
<reference evidence="10 11" key="1">
    <citation type="submission" date="2024-03" db="EMBL/GenBank/DDBJ databases">
        <title>Complete genome sequence of the green alga Chloropicon roscoffensis RCC1871.</title>
        <authorList>
            <person name="Lemieux C."/>
            <person name="Pombert J.-F."/>
            <person name="Otis C."/>
            <person name="Turmel M."/>
        </authorList>
    </citation>
    <scope>NUCLEOTIDE SEQUENCE [LARGE SCALE GENOMIC DNA]</scope>
    <source>
        <strain evidence="10 11">RCC1871</strain>
    </source>
</reference>
<dbReference type="GO" id="GO:0046872">
    <property type="term" value="F:metal ion binding"/>
    <property type="evidence" value="ECO:0007669"/>
    <property type="project" value="UniProtKB-KW"/>
</dbReference>
<feature type="binding site" evidence="5">
    <location>
        <position position="685"/>
    </location>
    <ligand>
        <name>Zn(2+)</name>
        <dbReference type="ChEBI" id="CHEBI:29105"/>
        <label>1</label>
    </ligand>
</feature>
<evidence type="ECO:0000256" key="2">
    <source>
        <dbReference type="ARBA" id="ARBA00022801"/>
    </source>
</evidence>
<evidence type="ECO:0000313" key="10">
    <source>
        <dbReference type="EMBL" id="WZN62533.1"/>
    </source>
</evidence>
<evidence type="ECO:0000256" key="6">
    <source>
        <dbReference type="RuleBase" id="RU363067"/>
    </source>
</evidence>
<accession>A0AAX4P9E0</accession>
<dbReference type="InterPro" id="IPR023088">
    <property type="entry name" value="PDEase"/>
</dbReference>
<evidence type="ECO:0000256" key="3">
    <source>
        <dbReference type="PIRSR" id="PIRSR623088-1"/>
    </source>
</evidence>
<feature type="compositionally biased region" description="Basic and acidic residues" evidence="7">
    <location>
        <begin position="489"/>
        <end position="506"/>
    </location>
</feature>
<feature type="region of interest" description="Disordered" evidence="7">
    <location>
        <begin position="480"/>
        <end position="519"/>
    </location>
</feature>
<keyword evidence="8" id="KW-1133">Transmembrane helix</keyword>
<dbReference type="SMART" id="SM00471">
    <property type="entry name" value="HDc"/>
    <property type="match status" value="1"/>
</dbReference>
<keyword evidence="1 5" id="KW-0479">Metal-binding</keyword>
<dbReference type="PROSITE" id="PS51845">
    <property type="entry name" value="PDEASE_I_2"/>
    <property type="match status" value="1"/>
</dbReference>
<dbReference type="PROSITE" id="PS00126">
    <property type="entry name" value="PDEASE_I_1"/>
    <property type="match status" value="1"/>
</dbReference>
<comment type="cofactor">
    <cofactor evidence="6">
        <name>a divalent metal cation</name>
        <dbReference type="ChEBI" id="CHEBI:60240"/>
    </cofactor>
    <text evidence="6">Binds 2 divalent metal cations per subunit. Site 1 may preferentially bind zinc ions, while site 2 has a preference for magnesium and/or manganese ions.</text>
</comment>
<dbReference type="PRINTS" id="PR00387">
    <property type="entry name" value="PDIESTERASE1"/>
</dbReference>
<feature type="transmembrane region" description="Helical" evidence="8">
    <location>
        <begin position="275"/>
        <end position="292"/>
    </location>
</feature>
<feature type="transmembrane region" description="Helical" evidence="8">
    <location>
        <begin position="225"/>
        <end position="244"/>
    </location>
</feature>
<dbReference type="PANTHER" id="PTHR11347">
    <property type="entry name" value="CYCLIC NUCLEOTIDE PHOSPHODIESTERASE"/>
    <property type="match status" value="1"/>
</dbReference>
<feature type="binding site" evidence="5">
    <location>
        <position position="648"/>
    </location>
    <ligand>
        <name>Zn(2+)</name>
        <dbReference type="ChEBI" id="CHEBI:29105"/>
        <label>1</label>
    </ligand>
</feature>
<dbReference type="SUPFAM" id="SSF109604">
    <property type="entry name" value="HD-domain/PDEase-like"/>
    <property type="match status" value="1"/>
</dbReference>
<dbReference type="EMBL" id="CP151506">
    <property type="protein sequence ID" value="WZN62533.1"/>
    <property type="molecule type" value="Genomic_DNA"/>
</dbReference>
<comment type="similarity">
    <text evidence="6">Belongs to the cyclic nucleotide phosphodiesterase family.</text>
</comment>
<proteinExistence type="inferred from homology"/>
<feature type="binding site" evidence="5">
    <location>
        <position position="684"/>
    </location>
    <ligand>
        <name>Zn(2+)</name>
        <dbReference type="ChEBI" id="CHEBI:29105"/>
        <label>1</label>
    </ligand>
</feature>
<keyword evidence="8" id="KW-0472">Membrane</keyword>
<keyword evidence="2 6" id="KW-0378">Hydrolase</keyword>
<dbReference type="InterPro" id="IPR036971">
    <property type="entry name" value="PDEase_catalytic_dom_sf"/>
</dbReference>
<dbReference type="Gene3D" id="1.10.1300.10">
    <property type="entry name" value="3'5'-cyclic nucleotide phosphodiesterase, catalytic domain"/>
    <property type="match status" value="1"/>
</dbReference>
<feature type="transmembrane region" description="Helical" evidence="8">
    <location>
        <begin position="185"/>
        <end position="205"/>
    </location>
</feature>
<protein>
    <recommendedName>
        <fullName evidence="6">Phosphodiesterase</fullName>
        <ecNumber evidence="6">3.1.4.-</ecNumber>
    </recommendedName>
</protein>
<dbReference type="EC" id="3.1.4.-" evidence="6"/>
<evidence type="ECO:0000256" key="8">
    <source>
        <dbReference type="SAM" id="Phobius"/>
    </source>
</evidence>
<feature type="binding site" evidence="4">
    <location>
        <position position="806"/>
    </location>
    <ligand>
        <name>AMP</name>
        <dbReference type="ChEBI" id="CHEBI:456215"/>
    </ligand>
</feature>
<feature type="compositionally biased region" description="Basic and acidic residues" evidence="7">
    <location>
        <begin position="34"/>
        <end position="47"/>
    </location>
</feature>
<gene>
    <name evidence="10" type="ORF">HKI87_06g40700</name>
</gene>
<dbReference type="InterPro" id="IPR002073">
    <property type="entry name" value="PDEase_catalytic_dom"/>
</dbReference>
<feature type="binding site" evidence="4">
    <location>
        <position position="685"/>
    </location>
    <ligand>
        <name>AMP</name>
        <dbReference type="ChEBI" id="CHEBI:456215"/>
    </ligand>
</feature>
<feature type="region of interest" description="Disordered" evidence="7">
    <location>
        <begin position="19"/>
        <end position="49"/>
    </location>
</feature>
<dbReference type="GO" id="GO:0004114">
    <property type="term" value="F:3',5'-cyclic-nucleotide phosphodiesterase activity"/>
    <property type="evidence" value="ECO:0007669"/>
    <property type="project" value="InterPro"/>
</dbReference>
<evidence type="ECO:0000256" key="5">
    <source>
        <dbReference type="PIRSR" id="PIRSR623088-3"/>
    </source>
</evidence>
<feature type="active site" description="Proton donor" evidence="3">
    <location>
        <position position="644"/>
    </location>
</feature>
<feature type="binding site" evidence="4">
    <location>
        <position position="859"/>
    </location>
    <ligand>
        <name>AMP</name>
        <dbReference type="ChEBI" id="CHEBI:456215"/>
    </ligand>
</feature>
<feature type="transmembrane region" description="Helical" evidence="8">
    <location>
        <begin position="304"/>
        <end position="322"/>
    </location>
</feature>
<keyword evidence="11" id="KW-1185">Reference proteome</keyword>
<evidence type="ECO:0000313" key="11">
    <source>
        <dbReference type="Proteomes" id="UP001472866"/>
    </source>
</evidence>
<dbReference type="GO" id="GO:0007165">
    <property type="term" value="P:signal transduction"/>
    <property type="evidence" value="ECO:0007669"/>
    <property type="project" value="InterPro"/>
</dbReference>
<evidence type="ECO:0000256" key="1">
    <source>
        <dbReference type="ARBA" id="ARBA00022723"/>
    </source>
</evidence>
<dbReference type="InterPro" id="IPR003607">
    <property type="entry name" value="HD/PDEase_dom"/>
</dbReference>
<feature type="binding site" evidence="5">
    <location>
        <position position="806"/>
    </location>
    <ligand>
        <name>Zn(2+)</name>
        <dbReference type="ChEBI" id="CHEBI:29105"/>
        <label>1</label>
    </ligand>
</feature>
<dbReference type="CDD" id="cd00077">
    <property type="entry name" value="HDc"/>
    <property type="match status" value="1"/>
</dbReference>